<evidence type="ECO:0000313" key="2">
    <source>
        <dbReference type="Proteomes" id="UP000823823"/>
    </source>
</evidence>
<evidence type="ECO:0008006" key="3">
    <source>
        <dbReference type="Google" id="ProtNLM"/>
    </source>
</evidence>
<dbReference type="Proteomes" id="UP000823823">
    <property type="component" value="Unassembled WGS sequence"/>
</dbReference>
<evidence type="ECO:0000313" key="1">
    <source>
        <dbReference type="EMBL" id="HJB11273.1"/>
    </source>
</evidence>
<accession>A0A9D2RPU6</accession>
<gene>
    <name evidence="1" type="ORF">H9786_12225</name>
</gene>
<reference evidence="1" key="2">
    <citation type="submission" date="2021-04" db="EMBL/GenBank/DDBJ databases">
        <authorList>
            <person name="Gilroy R."/>
        </authorList>
    </citation>
    <scope>NUCLEOTIDE SEQUENCE</scope>
    <source>
        <strain evidence="1">ChiHjej13B12-24818</strain>
    </source>
</reference>
<dbReference type="InterPro" id="IPR011335">
    <property type="entry name" value="Restrct_endonuc-II-like"/>
</dbReference>
<proteinExistence type="predicted"/>
<comment type="caution">
    <text evidence="1">The sequence shown here is derived from an EMBL/GenBank/DDBJ whole genome shotgun (WGS) entry which is preliminary data.</text>
</comment>
<dbReference type="EMBL" id="DWZH01000093">
    <property type="protein sequence ID" value="HJB11273.1"/>
    <property type="molecule type" value="Genomic_DNA"/>
</dbReference>
<dbReference type="SUPFAM" id="SSF52980">
    <property type="entry name" value="Restriction endonuclease-like"/>
    <property type="match status" value="1"/>
</dbReference>
<organism evidence="1 2">
    <name type="scientific">Candidatus Brachybacterium merdavium</name>
    <dbReference type="NCBI Taxonomy" id="2838513"/>
    <lineage>
        <taxon>Bacteria</taxon>
        <taxon>Bacillati</taxon>
        <taxon>Actinomycetota</taxon>
        <taxon>Actinomycetes</taxon>
        <taxon>Micrococcales</taxon>
        <taxon>Dermabacteraceae</taxon>
        <taxon>Brachybacterium</taxon>
    </lineage>
</organism>
<name>A0A9D2RPU6_9MICO</name>
<sequence>MQTSEVGTVDRRIHLATTAWRPLGTDLIRWSGSSLSRDQLSALVPLKQVAVDQVVPLTSRIRTLLDLGSVLQPEALTVIGDHLVRRPRPRFEGRTQPFATIEQLQTAAEEHTGRGVRAVRAAMKMVRMSSDSPAETRLRLAFLRAGLPEPVANSRLRVAVAPGDGLIDLGEPDLQWPQWRVVLEHEGPSHLRPEQLARDIERTERRRDAGWLEVRTTARDLRHECRSAIVRTRAALASRGWRG</sequence>
<reference evidence="1" key="1">
    <citation type="journal article" date="2021" name="PeerJ">
        <title>Extensive microbial diversity within the chicken gut microbiome revealed by metagenomics and culture.</title>
        <authorList>
            <person name="Gilroy R."/>
            <person name="Ravi A."/>
            <person name="Getino M."/>
            <person name="Pursley I."/>
            <person name="Horton D.L."/>
            <person name="Alikhan N.F."/>
            <person name="Baker D."/>
            <person name="Gharbi K."/>
            <person name="Hall N."/>
            <person name="Watson M."/>
            <person name="Adriaenssens E.M."/>
            <person name="Foster-Nyarko E."/>
            <person name="Jarju S."/>
            <person name="Secka A."/>
            <person name="Antonio M."/>
            <person name="Oren A."/>
            <person name="Chaudhuri R.R."/>
            <person name="La Ragione R."/>
            <person name="Hildebrand F."/>
            <person name="Pallen M.J."/>
        </authorList>
    </citation>
    <scope>NUCLEOTIDE SEQUENCE</scope>
    <source>
        <strain evidence="1">ChiHjej13B12-24818</strain>
    </source>
</reference>
<protein>
    <recommendedName>
        <fullName evidence="3">DUF559 domain-containing protein</fullName>
    </recommendedName>
</protein>
<dbReference type="AlphaFoldDB" id="A0A9D2RPU6"/>